<dbReference type="EMBL" id="BMRB01000002">
    <property type="protein sequence ID" value="GGS29959.1"/>
    <property type="molecule type" value="Genomic_DNA"/>
</dbReference>
<reference evidence="1" key="1">
    <citation type="journal article" date="2014" name="Int. J. Syst. Evol. Microbiol.">
        <title>Complete genome sequence of Corynebacterium casei LMG S-19264T (=DSM 44701T), isolated from a smear-ripened cheese.</title>
        <authorList>
            <consortium name="US DOE Joint Genome Institute (JGI-PGF)"/>
            <person name="Walter F."/>
            <person name="Albersmeier A."/>
            <person name="Kalinowski J."/>
            <person name="Ruckert C."/>
        </authorList>
    </citation>
    <scope>NUCLEOTIDE SEQUENCE</scope>
    <source>
        <strain evidence="1">JCM 3276</strain>
    </source>
</reference>
<dbReference type="Proteomes" id="UP000660680">
    <property type="component" value="Unassembled WGS sequence"/>
</dbReference>
<evidence type="ECO:0000313" key="2">
    <source>
        <dbReference type="Proteomes" id="UP000660680"/>
    </source>
</evidence>
<comment type="caution">
    <text evidence="1">The sequence shown here is derived from an EMBL/GenBank/DDBJ whole genome shotgun (WGS) entry which is preliminary data.</text>
</comment>
<protein>
    <submittedName>
        <fullName evidence="1">Uncharacterized protein</fullName>
    </submittedName>
</protein>
<evidence type="ECO:0000313" key="1">
    <source>
        <dbReference type="EMBL" id="GGS29959.1"/>
    </source>
</evidence>
<reference evidence="1" key="2">
    <citation type="submission" date="2020-09" db="EMBL/GenBank/DDBJ databases">
        <authorList>
            <person name="Sun Q."/>
            <person name="Ohkuma M."/>
        </authorList>
    </citation>
    <scope>NUCLEOTIDE SEQUENCE</scope>
    <source>
        <strain evidence="1">JCM 3276</strain>
    </source>
</reference>
<name>A0A918GDA6_9PSEU</name>
<keyword evidence="2" id="KW-1185">Reference proteome</keyword>
<dbReference type="AlphaFoldDB" id="A0A918GDA6"/>
<organism evidence="1 2">
    <name type="scientific">Actinokineospora fastidiosa</name>
    <dbReference type="NCBI Taxonomy" id="1816"/>
    <lineage>
        <taxon>Bacteria</taxon>
        <taxon>Bacillati</taxon>
        <taxon>Actinomycetota</taxon>
        <taxon>Actinomycetes</taxon>
        <taxon>Pseudonocardiales</taxon>
        <taxon>Pseudonocardiaceae</taxon>
        <taxon>Actinokineospora</taxon>
    </lineage>
</organism>
<sequence>MNGEDHMCGQRRELDGDPEAMLRFAARVGQGSAPVDVDPVIPPCPGGMRGCAVFAAADMLSTAALAEFVAETEHAVAALRAASFLAAQDYLASDLAGALDLLGATRPEA</sequence>
<gene>
    <name evidence="1" type="ORF">GCM10010171_24190</name>
</gene>
<accession>A0A918GDA6</accession>
<proteinExistence type="predicted"/>
<dbReference type="RefSeq" id="WP_229786841.1">
    <property type="nucleotide sequence ID" value="NZ_BMRB01000002.1"/>
</dbReference>